<sequence length="351" mass="37251">MTARTSALLVVIALVVAGCGGPSGRADAPPASQSAGYQPATVTDCNGRQVTFTAPPQRVVALTTSVLELLFWLGVADKVVGIGSPPKAGTFPPEFDAAAQRLPHLAGSYAPGSYKAVPREQMLGARPDFVLGGFTSNFDADGAMKQQELADNKINSYLALSTSCPAATTSARGDFELVYRDLRNLGAIFGVQDRAERLIADMRAKTDDVARKLAGTPPPAVFPFEFDEGTQTPYAPGNRQAVNATLSLAGARNIFGDLNKPYQKISWEEVAKRNPEAILLIVYDKGNPAETEARFAAAESFAKSFPVLAGTPAVRGGRFARLVYEQGSNGGVRNADAVVSLARQLFPEKMR</sequence>
<dbReference type="AlphaFoldDB" id="A0A4V2EUI9"/>
<proteinExistence type="inferred from homology"/>
<dbReference type="RefSeq" id="WP_130342379.1">
    <property type="nucleotide sequence ID" value="NZ_SGWQ01000001.1"/>
</dbReference>
<comment type="similarity">
    <text evidence="1">Belongs to the bacterial solute-binding protein 8 family.</text>
</comment>
<dbReference type="Proteomes" id="UP000294257">
    <property type="component" value="Unassembled WGS sequence"/>
</dbReference>
<dbReference type="SUPFAM" id="SSF53807">
    <property type="entry name" value="Helical backbone' metal receptor"/>
    <property type="match status" value="1"/>
</dbReference>
<gene>
    <name evidence="4" type="ORF">EV193_101610</name>
</gene>
<dbReference type="PROSITE" id="PS50983">
    <property type="entry name" value="FE_B12_PBP"/>
    <property type="match status" value="1"/>
</dbReference>
<dbReference type="InterPro" id="IPR002491">
    <property type="entry name" value="ABC_transptr_periplasmic_BD"/>
</dbReference>
<name>A0A4V2EUI9_9PSEU</name>
<accession>A0A4V2EUI9</accession>
<feature type="signal peptide" evidence="2">
    <location>
        <begin position="1"/>
        <end position="28"/>
    </location>
</feature>
<protein>
    <submittedName>
        <fullName evidence="4">Iron complex transport system substrate-binding protein</fullName>
    </submittedName>
</protein>
<keyword evidence="5" id="KW-1185">Reference proteome</keyword>
<dbReference type="Gene3D" id="3.40.50.1980">
    <property type="entry name" value="Nitrogenase molybdenum iron protein domain"/>
    <property type="match status" value="2"/>
</dbReference>
<feature type="domain" description="Fe/B12 periplasmic-binding" evidence="3">
    <location>
        <begin position="58"/>
        <end position="349"/>
    </location>
</feature>
<reference evidence="4 5" key="1">
    <citation type="submission" date="2019-02" db="EMBL/GenBank/DDBJ databases">
        <title>Genomic Encyclopedia of Type Strains, Phase IV (KMG-IV): sequencing the most valuable type-strain genomes for metagenomic binning, comparative biology and taxonomic classification.</title>
        <authorList>
            <person name="Goeker M."/>
        </authorList>
    </citation>
    <scope>NUCLEOTIDE SEQUENCE [LARGE SCALE GENOMIC DNA]</scope>
    <source>
        <strain evidence="4 5">DSM 101727</strain>
    </source>
</reference>
<evidence type="ECO:0000313" key="5">
    <source>
        <dbReference type="Proteomes" id="UP000294257"/>
    </source>
</evidence>
<dbReference type="InterPro" id="IPR050902">
    <property type="entry name" value="ABC_Transporter_SBP"/>
</dbReference>
<feature type="chain" id="PRO_5020440520" evidence="2">
    <location>
        <begin position="29"/>
        <end position="351"/>
    </location>
</feature>
<evidence type="ECO:0000256" key="1">
    <source>
        <dbReference type="ARBA" id="ARBA00008814"/>
    </source>
</evidence>
<organism evidence="4 5">
    <name type="scientific">Herbihabitans rhizosphaerae</name>
    <dbReference type="NCBI Taxonomy" id="1872711"/>
    <lineage>
        <taxon>Bacteria</taxon>
        <taxon>Bacillati</taxon>
        <taxon>Actinomycetota</taxon>
        <taxon>Actinomycetes</taxon>
        <taxon>Pseudonocardiales</taxon>
        <taxon>Pseudonocardiaceae</taxon>
        <taxon>Herbihabitans</taxon>
    </lineage>
</organism>
<dbReference type="PROSITE" id="PS51257">
    <property type="entry name" value="PROKAR_LIPOPROTEIN"/>
    <property type="match status" value="1"/>
</dbReference>
<evidence type="ECO:0000259" key="3">
    <source>
        <dbReference type="PROSITE" id="PS50983"/>
    </source>
</evidence>
<evidence type="ECO:0000313" key="4">
    <source>
        <dbReference type="EMBL" id="RZS44733.1"/>
    </source>
</evidence>
<comment type="caution">
    <text evidence="4">The sequence shown here is derived from an EMBL/GenBank/DDBJ whole genome shotgun (WGS) entry which is preliminary data.</text>
</comment>
<dbReference type="EMBL" id="SGWQ01000001">
    <property type="protein sequence ID" value="RZS44733.1"/>
    <property type="molecule type" value="Genomic_DNA"/>
</dbReference>
<keyword evidence="2" id="KW-0732">Signal</keyword>
<evidence type="ECO:0000256" key="2">
    <source>
        <dbReference type="SAM" id="SignalP"/>
    </source>
</evidence>
<dbReference type="Pfam" id="PF01497">
    <property type="entry name" value="Peripla_BP_2"/>
    <property type="match status" value="1"/>
</dbReference>
<dbReference type="PANTHER" id="PTHR30535">
    <property type="entry name" value="VITAMIN B12-BINDING PROTEIN"/>
    <property type="match status" value="1"/>
</dbReference>
<dbReference type="OrthoDB" id="9797850at2"/>
<dbReference type="PANTHER" id="PTHR30535:SF7">
    <property type="entry name" value="IRON(III) DICITRATE-BINDING PROTEIN"/>
    <property type="match status" value="1"/>
</dbReference>